<accession>A0A0H2MIG3</accession>
<evidence type="ECO:0000256" key="10">
    <source>
        <dbReference type="PIRSR" id="PIRSR639901-1"/>
    </source>
</evidence>
<evidence type="ECO:0000256" key="6">
    <source>
        <dbReference type="ARBA" id="ARBA00019077"/>
    </source>
</evidence>
<dbReference type="GO" id="GO:0005886">
    <property type="term" value="C:plasma membrane"/>
    <property type="evidence" value="ECO:0007669"/>
    <property type="project" value="UniProtKB-SubCell"/>
</dbReference>
<evidence type="ECO:0000256" key="3">
    <source>
        <dbReference type="ARBA" id="ARBA00004713"/>
    </source>
</evidence>
<keyword evidence="12" id="KW-1003">Cell membrane</keyword>
<dbReference type="Gene3D" id="3.40.50.11720">
    <property type="entry name" value="3-Deoxy-D-manno-octulosonic-acid transferase, N-terminal domain"/>
    <property type="match status" value="1"/>
</dbReference>
<feature type="site" description="Transition state stabilizer" evidence="11">
    <location>
        <position position="214"/>
    </location>
</feature>
<proteinExistence type="inferred from homology"/>
<comment type="catalytic activity">
    <reaction evidence="9 12">
        <text>lipid IVA (E. coli) + CMP-3-deoxy-beta-D-manno-octulosonate = alpha-Kdo-(2-&gt;6)-lipid IVA (E. coli) + CMP + H(+)</text>
        <dbReference type="Rhea" id="RHEA:28066"/>
        <dbReference type="ChEBI" id="CHEBI:15378"/>
        <dbReference type="ChEBI" id="CHEBI:58603"/>
        <dbReference type="ChEBI" id="CHEBI:60364"/>
        <dbReference type="ChEBI" id="CHEBI:60377"/>
        <dbReference type="ChEBI" id="CHEBI:85987"/>
        <dbReference type="EC" id="2.4.99.12"/>
    </reaction>
</comment>
<dbReference type="GO" id="GO:0043842">
    <property type="term" value="F:Kdo transferase activity"/>
    <property type="evidence" value="ECO:0007669"/>
    <property type="project" value="UniProtKB-EC"/>
</dbReference>
<dbReference type="Pfam" id="PF04413">
    <property type="entry name" value="Glycos_transf_N"/>
    <property type="match status" value="1"/>
</dbReference>
<comment type="caution">
    <text evidence="14">The sequence shown here is derived from an EMBL/GenBank/DDBJ whole genome shotgun (WGS) entry which is preliminary data.</text>
</comment>
<dbReference type="OrthoDB" id="9789797at2"/>
<feature type="active site" description="Proton acceptor" evidence="10">
    <location>
        <position position="68"/>
    </location>
</feature>
<comment type="pathway">
    <text evidence="3 12">Bacterial outer membrane biogenesis; LPS core biosynthesis.</text>
</comment>
<evidence type="ECO:0000256" key="5">
    <source>
        <dbReference type="ARBA" id="ARBA00012621"/>
    </source>
</evidence>
<comment type="function">
    <text evidence="1 12">Involved in lipopolysaccharide (LPS) biosynthesis. Catalyzes the transfer of 3-deoxy-D-manno-octulosonate (Kdo) residue(s) from CMP-Kdo to lipid IV(A), the tetraacyldisaccharide-1,4'-bisphosphate precursor of lipid A.</text>
</comment>
<keyword evidence="7 12" id="KW-0808">Transferase</keyword>
<evidence type="ECO:0000313" key="15">
    <source>
        <dbReference type="Proteomes" id="UP000035444"/>
    </source>
</evidence>
<evidence type="ECO:0000256" key="11">
    <source>
        <dbReference type="PIRSR" id="PIRSR639901-2"/>
    </source>
</evidence>
<dbReference type="Proteomes" id="UP000035444">
    <property type="component" value="Unassembled WGS sequence"/>
</dbReference>
<dbReference type="UniPathway" id="UPA00958"/>
<reference evidence="14 15" key="1">
    <citation type="submission" date="2015-03" db="EMBL/GenBank/DDBJ databases">
        <title>Genome Sequence of Kiloniella spongiae MEBiC09566, isolated from a marine sponge.</title>
        <authorList>
            <person name="Shao Z."/>
            <person name="Wang L."/>
            <person name="Li X."/>
        </authorList>
    </citation>
    <scope>NUCLEOTIDE SEQUENCE [LARGE SCALE GENOMIC DNA]</scope>
    <source>
        <strain evidence="14 15">MEBiC09566</strain>
    </source>
</reference>
<dbReference type="EMBL" id="LAQL01000002">
    <property type="protein sequence ID" value="KLN62188.1"/>
    <property type="molecule type" value="Genomic_DNA"/>
</dbReference>
<dbReference type="PANTHER" id="PTHR42755">
    <property type="entry name" value="3-DEOXY-MANNO-OCTULOSONATE CYTIDYLYLTRANSFERASE"/>
    <property type="match status" value="1"/>
</dbReference>
<dbReference type="Gene3D" id="3.40.50.2000">
    <property type="entry name" value="Glycogen Phosphorylase B"/>
    <property type="match status" value="1"/>
</dbReference>
<protein>
    <recommendedName>
        <fullName evidence="6 12">3-deoxy-D-manno-octulosonic acid transferase</fullName>
        <shortName evidence="12">Kdo transferase</shortName>
        <ecNumber evidence="5 12">2.4.99.12</ecNumber>
    </recommendedName>
    <alternativeName>
        <fullName evidence="8 12">Lipid IV(A) 3-deoxy-D-manno-octulosonic acid transferase</fullName>
    </alternativeName>
</protein>
<feature type="domain" description="3-deoxy-D-manno-octulosonic-acid transferase N-terminal" evidence="13">
    <location>
        <begin position="41"/>
        <end position="216"/>
    </location>
</feature>
<evidence type="ECO:0000256" key="9">
    <source>
        <dbReference type="ARBA" id="ARBA00049183"/>
    </source>
</evidence>
<dbReference type="InterPro" id="IPR039901">
    <property type="entry name" value="Kdotransferase"/>
</dbReference>
<dbReference type="GO" id="GO:0009245">
    <property type="term" value="P:lipid A biosynthetic process"/>
    <property type="evidence" value="ECO:0007669"/>
    <property type="project" value="TreeGrafter"/>
</dbReference>
<feature type="site" description="Transition state stabilizer" evidence="11">
    <location>
        <position position="138"/>
    </location>
</feature>
<keyword evidence="12" id="KW-0448">Lipopolysaccharide biosynthesis</keyword>
<evidence type="ECO:0000256" key="8">
    <source>
        <dbReference type="ARBA" id="ARBA00031445"/>
    </source>
</evidence>
<dbReference type="SUPFAM" id="SSF53756">
    <property type="entry name" value="UDP-Glycosyltransferase/glycogen phosphorylase"/>
    <property type="match status" value="1"/>
</dbReference>
<evidence type="ECO:0000256" key="4">
    <source>
        <dbReference type="ARBA" id="ARBA00006380"/>
    </source>
</evidence>
<dbReference type="InterPro" id="IPR007507">
    <property type="entry name" value="Glycos_transf_N"/>
</dbReference>
<evidence type="ECO:0000256" key="2">
    <source>
        <dbReference type="ARBA" id="ARBA00004388"/>
    </source>
</evidence>
<dbReference type="AlphaFoldDB" id="A0A0H2MIG3"/>
<gene>
    <name evidence="14" type="ORF">WH96_01270</name>
</gene>
<comment type="similarity">
    <text evidence="4">Belongs to the glycosyltransferase group 1 family. Glycosyltransferase 30 subfamily.</text>
</comment>
<sequence>MTTLRTKIAMGLYASVATIMTPLVKYHLTKRIKRGKEHPSRFTEKLGHTSQVRPKGKLVWIHGASVGESLSILPLLETFHVLQPDLKFLVTTGTATSARLMEERLPDYAIHQFVPVDLPLAIGNFLKSWRPDIALIIESELWPNMIFQTKAKGIPLVLLNGRMSQKSAKSWARASFFIQDLLKQFDLILAQSSTDARRFTELGAPHVKKQSNLKFAASPLAYKQDDLEELVTRIGTRPVWFASSTHRGEEVFLAETHEKLREKIPDLLCIIAPRHPERGAEIFNEFQGKNLPLNLRSEGNPITEDTSIYLADTLGELGLFYALSPVVIIGGSLLRKGGQNLLEPARQNCAIICGPDMQNFEEICNEMVENNAIIKLSQTENITAQMEELLLNKSHQQKLAQKAAAYVKDRGQEINDVANEILQKLPAEPITE</sequence>
<evidence type="ECO:0000256" key="12">
    <source>
        <dbReference type="RuleBase" id="RU365103"/>
    </source>
</evidence>
<dbReference type="EC" id="2.4.99.12" evidence="5 12"/>
<evidence type="ECO:0000256" key="1">
    <source>
        <dbReference type="ARBA" id="ARBA00003394"/>
    </source>
</evidence>
<dbReference type="GO" id="GO:0009244">
    <property type="term" value="P:lipopolysaccharide core region biosynthetic process"/>
    <property type="evidence" value="ECO:0007669"/>
    <property type="project" value="UniProtKB-UniRule"/>
</dbReference>
<organism evidence="14 15">
    <name type="scientific">Kiloniella spongiae</name>
    <dbReference type="NCBI Taxonomy" id="1489064"/>
    <lineage>
        <taxon>Bacteria</taxon>
        <taxon>Pseudomonadati</taxon>
        <taxon>Pseudomonadota</taxon>
        <taxon>Alphaproteobacteria</taxon>
        <taxon>Rhodospirillales</taxon>
        <taxon>Kiloniellaceae</taxon>
        <taxon>Kiloniella</taxon>
    </lineage>
</organism>
<dbReference type="PANTHER" id="PTHR42755:SF1">
    <property type="entry name" value="3-DEOXY-D-MANNO-OCTULOSONIC ACID TRANSFERASE, MITOCHONDRIAL-RELATED"/>
    <property type="match status" value="1"/>
</dbReference>
<evidence type="ECO:0000313" key="14">
    <source>
        <dbReference type="EMBL" id="KLN62188.1"/>
    </source>
</evidence>
<dbReference type="FunFam" id="3.40.50.2000:FF:000032">
    <property type="entry name" value="3-deoxy-D-manno-octulosonic acid transferase"/>
    <property type="match status" value="1"/>
</dbReference>
<evidence type="ECO:0000256" key="7">
    <source>
        <dbReference type="ARBA" id="ARBA00022679"/>
    </source>
</evidence>
<keyword evidence="15" id="KW-1185">Reference proteome</keyword>
<evidence type="ECO:0000259" key="13">
    <source>
        <dbReference type="Pfam" id="PF04413"/>
    </source>
</evidence>
<dbReference type="FunFam" id="3.40.50.11720:FF:000001">
    <property type="entry name" value="3-deoxy-D-manno-octulosonic acid transferase"/>
    <property type="match status" value="1"/>
</dbReference>
<keyword evidence="12" id="KW-0472">Membrane</keyword>
<comment type="subcellular location">
    <subcellularLocation>
        <location evidence="2">Cell inner membrane</location>
        <topology evidence="2">Single-pass membrane protein</topology>
        <orientation evidence="2">Cytoplasmic side</orientation>
    </subcellularLocation>
    <subcellularLocation>
        <location evidence="12">Cell membrane</location>
    </subcellularLocation>
</comment>
<dbReference type="RefSeq" id="WP_047762314.1">
    <property type="nucleotide sequence ID" value="NZ_LAQL01000002.1"/>
</dbReference>
<name>A0A0H2MIG3_9PROT</name>
<dbReference type="InterPro" id="IPR038107">
    <property type="entry name" value="Glycos_transf_N_sf"/>
</dbReference>
<dbReference type="STRING" id="1489064.WH96_01270"/>